<dbReference type="InterPro" id="IPR000807">
    <property type="entry name" value="ImidazoleglycerolP_deHydtase"/>
</dbReference>
<dbReference type="GO" id="GO:0005737">
    <property type="term" value="C:cytoplasm"/>
    <property type="evidence" value="ECO:0007669"/>
    <property type="project" value="UniProtKB-SubCell"/>
</dbReference>
<name>A0A8J6P365_9BACT</name>
<sequence>MERTSEIERKTKETGIRIKLNIDGSGQNEISTGIPFFDHMLTLFAVHGFFDLFISARGDIEVDFHHTVEDVGIVLGNVFDKALAERKGIKRFGHAVTPMDDALTSVAVDLSKRPFLVYNTPQAVDPGGNNFTSLSKEFFRAFAARGGMNLHVNVFYGENEHHIVESIYKAAGRALDQATSYDQRIKGIRSSKGTL</sequence>
<dbReference type="FunFam" id="3.30.230.40:FF:000001">
    <property type="entry name" value="Imidazoleglycerol-phosphate dehydratase HisB"/>
    <property type="match status" value="1"/>
</dbReference>
<organism evidence="8 9">
    <name type="scientific">Candidatus Desulfatibia vada</name>
    <dbReference type="NCBI Taxonomy" id="2841696"/>
    <lineage>
        <taxon>Bacteria</taxon>
        <taxon>Pseudomonadati</taxon>
        <taxon>Thermodesulfobacteriota</taxon>
        <taxon>Desulfobacteria</taxon>
        <taxon>Desulfobacterales</taxon>
        <taxon>Desulfobacterales incertae sedis</taxon>
        <taxon>Candidatus Desulfatibia</taxon>
    </lineage>
</organism>
<keyword evidence="3 6" id="KW-0028">Amino-acid biosynthesis</keyword>
<proteinExistence type="inferred from homology"/>
<dbReference type="EMBL" id="JACNIG010000234">
    <property type="protein sequence ID" value="MBC8432587.1"/>
    <property type="molecule type" value="Genomic_DNA"/>
</dbReference>
<dbReference type="GO" id="GO:0004424">
    <property type="term" value="F:imidazoleglycerol-phosphate dehydratase activity"/>
    <property type="evidence" value="ECO:0007669"/>
    <property type="project" value="UniProtKB-UniRule"/>
</dbReference>
<dbReference type="NCBIfam" id="NF002111">
    <property type="entry name" value="PRK00951.2-1"/>
    <property type="match status" value="1"/>
</dbReference>
<comment type="subcellular location">
    <subcellularLocation>
        <location evidence="6 7">Cytoplasm</location>
    </subcellularLocation>
</comment>
<comment type="pathway">
    <text evidence="1 6 7">Amino-acid biosynthesis; L-histidine biosynthesis; L-histidine from 5-phospho-alpha-D-ribose 1-diphosphate: step 6/9.</text>
</comment>
<dbReference type="PROSITE" id="PS00954">
    <property type="entry name" value="IGP_DEHYDRATASE_1"/>
    <property type="match status" value="1"/>
</dbReference>
<evidence type="ECO:0000256" key="1">
    <source>
        <dbReference type="ARBA" id="ARBA00005047"/>
    </source>
</evidence>
<dbReference type="HAMAP" id="MF_00076">
    <property type="entry name" value="HisB"/>
    <property type="match status" value="1"/>
</dbReference>
<keyword evidence="5 6" id="KW-0456">Lyase</keyword>
<dbReference type="InterPro" id="IPR038494">
    <property type="entry name" value="IGPD_sf"/>
</dbReference>
<evidence type="ECO:0000313" key="9">
    <source>
        <dbReference type="Proteomes" id="UP000605201"/>
    </source>
</evidence>
<dbReference type="AlphaFoldDB" id="A0A8J6P365"/>
<keyword evidence="4 6" id="KW-0368">Histidine biosynthesis</keyword>
<dbReference type="GO" id="GO:0000105">
    <property type="term" value="P:L-histidine biosynthetic process"/>
    <property type="evidence" value="ECO:0007669"/>
    <property type="project" value="UniProtKB-UniRule"/>
</dbReference>
<dbReference type="InterPro" id="IPR020565">
    <property type="entry name" value="ImidazoleglycerP_deHydtase_CS"/>
</dbReference>
<keyword evidence="6" id="KW-0963">Cytoplasm</keyword>
<comment type="similarity">
    <text evidence="6 7">Belongs to the imidazoleglycerol-phosphate dehydratase family.</text>
</comment>
<protein>
    <recommendedName>
        <fullName evidence="2 6">Imidazoleglycerol-phosphate dehydratase</fullName>
        <shortName evidence="6">IGPD</shortName>
        <ecNumber evidence="6 7">4.2.1.19</ecNumber>
    </recommendedName>
</protein>
<accession>A0A8J6P365</accession>
<dbReference type="EC" id="4.2.1.19" evidence="6 7"/>
<evidence type="ECO:0000256" key="7">
    <source>
        <dbReference type="RuleBase" id="RU000599"/>
    </source>
</evidence>
<dbReference type="PANTHER" id="PTHR23133:SF2">
    <property type="entry name" value="IMIDAZOLEGLYCEROL-PHOSPHATE DEHYDRATASE"/>
    <property type="match status" value="1"/>
</dbReference>
<evidence type="ECO:0000256" key="3">
    <source>
        <dbReference type="ARBA" id="ARBA00022605"/>
    </source>
</evidence>
<gene>
    <name evidence="6 8" type="primary">hisB</name>
    <name evidence="8" type="ORF">H8D96_11805</name>
</gene>
<dbReference type="InterPro" id="IPR020568">
    <property type="entry name" value="Ribosomal_Su5_D2-typ_SF"/>
</dbReference>
<dbReference type="PROSITE" id="PS00955">
    <property type="entry name" value="IGP_DEHYDRATASE_2"/>
    <property type="match status" value="1"/>
</dbReference>
<comment type="catalytic activity">
    <reaction evidence="6 7">
        <text>D-erythro-1-(imidazol-4-yl)glycerol 3-phosphate = 3-(imidazol-4-yl)-2-oxopropyl phosphate + H2O</text>
        <dbReference type="Rhea" id="RHEA:11040"/>
        <dbReference type="ChEBI" id="CHEBI:15377"/>
        <dbReference type="ChEBI" id="CHEBI:57766"/>
        <dbReference type="ChEBI" id="CHEBI:58278"/>
        <dbReference type="EC" id="4.2.1.19"/>
    </reaction>
</comment>
<dbReference type="UniPathway" id="UPA00031">
    <property type="reaction ID" value="UER00011"/>
</dbReference>
<evidence type="ECO:0000256" key="6">
    <source>
        <dbReference type="HAMAP-Rule" id="MF_00076"/>
    </source>
</evidence>
<evidence type="ECO:0000256" key="5">
    <source>
        <dbReference type="ARBA" id="ARBA00023239"/>
    </source>
</evidence>
<dbReference type="NCBIfam" id="NF002114">
    <property type="entry name" value="PRK00951.2-4"/>
    <property type="match status" value="1"/>
</dbReference>
<dbReference type="Gene3D" id="3.30.230.40">
    <property type="entry name" value="Imidazole glycerol phosphate dehydratase, domain 1"/>
    <property type="match status" value="2"/>
</dbReference>
<evidence type="ECO:0000313" key="8">
    <source>
        <dbReference type="EMBL" id="MBC8432587.1"/>
    </source>
</evidence>
<dbReference type="FunFam" id="3.30.230.40:FF:000003">
    <property type="entry name" value="Imidazoleglycerol-phosphate dehydratase HisB"/>
    <property type="match status" value="1"/>
</dbReference>
<dbReference type="CDD" id="cd07914">
    <property type="entry name" value="IGPD"/>
    <property type="match status" value="1"/>
</dbReference>
<dbReference type="SUPFAM" id="SSF54211">
    <property type="entry name" value="Ribosomal protein S5 domain 2-like"/>
    <property type="match status" value="2"/>
</dbReference>
<reference evidence="8 9" key="1">
    <citation type="submission" date="2020-08" db="EMBL/GenBank/DDBJ databases">
        <title>Bridging the membrane lipid divide: bacteria of the FCB group superphylum have the potential to synthesize archaeal ether lipids.</title>
        <authorList>
            <person name="Villanueva L."/>
            <person name="Von Meijenfeldt F.A.B."/>
            <person name="Westbye A.B."/>
            <person name="Yadav S."/>
            <person name="Hopmans E.C."/>
            <person name="Dutilh B.E."/>
            <person name="Sinninghe Damste J.S."/>
        </authorList>
    </citation>
    <scope>NUCLEOTIDE SEQUENCE [LARGE SCALE GENOMIC DNA]</scope>
    <source>
        <strain evidence="8">NIOZ-UU17</strain>
    </source>
</reference>
<evidence type="ECO:0000256" key="2">
    <source>
        <dbReference type="ARBA" id="ARBA00016664"/>
    </source>
</evidence>
<dbReference type="Pfam" id="PF00475">
    <property type="entry name" value="IGPD"/>
    <property type="match status" value="1"/>
</dbReference>
<dbReference type="PANTHER" id="PTHR23133">
    <property type="entry name" value="IMIDAZOLEGLYCEROL-PHOSPHATE DEHYDRATASE HIS7"/>
    <property type="match status" value="1"/>
</dbReference>
<comment type="caution">
    <text evidence="8">The sequence shown here is derived from an EMBL/GenBank/DDBJ whole genome shotgun (WGS) entry which is preliminary data.</text>
</comment>
<evidence type="ECO:0000256" key="4">
    <source>
        <dbReference type="ARBA" id="ARBA00023102"/>
    </source>
</evidence>
<dbReference type="Proteomes" id="UP000605201">
    <property type="component" value="Unassembled WGS sequence"/>
</dbReference>